<name>A0A428P1R0_9HYPO</name>
<dbReference type="Proteomes" id="UP000288168">
    <property type="component" value="Unassembled WGS sequence"/>
</dbReference>
<sequence>MSFAAGTIRQGLTEDCGTGKYVIPANASVNYKPTSGRRPVYWGYDVCKTLTASQCHHKKRDT</sequence>
<keyword evidence="2" id="KW-1185">Reference proteome</keyword>
<comment type="caution">
    <text evidence="1">The sequence shown here is derived from an EMBL/GenBank/DDBJ whole genome shotgun (WGS) entry which is preliminary data.</text>
</comment>
<dbReference type="AlphaFoldDB" id="A0A428P1R0"/>
<protein>
    <submittedName>
        <fullName evidence="1">Uncharacterized protein</fullName>
    </submittedName>
</protein>
<reference evidence="1 2" key="1">
    <citation type="submission" date="2017-06" db="EMBL/GenBank/DDBJ databases">
        <title>Comparative genomic analysis of Ambrosia Fusariam Clade fungi.</title>
        <authorList>
            <person name="Stajich J.E."/>
            <person name="Carrillo J."/>
            <person name="Kijimoto T."/>
            <person name="Eskalen A."/>
            <person name="O'Donnell K."/>
            <person name="Kasson M."/>
        </authorList>
    </citation>
    <scope>NUCLEOTIDE SEQUENCE [LARGE SCALE GENOMIC DNA]</scope>
    <source>
        <strain evidence="1 2">NRRL62584</strain>
    </source>
</reference>
<accession>A0A428P1R0</accession>
<evidence type="ECO:0000313" key="2">
    <source>
        <dbReference type="Proteomes" id="UP000288168"/>
    </source>
</evidence>
<evidence type="ECO:0000313" key="1">
    <source>
        <dbReference type="EMBL" id="RSL46954.1"/>
    </source>
</evidence>
<gene>
    <name evidence="1" type="ORF">CEP54_013626</name>
</gene>
<organism evidence="1 2">
    <name type="scientific">Fusarium duplospermum</name>
    <dbReference type="NCBI Taxonomy" id="1325734"/>
    <lineage>
        <taxon>Eukaryota</taxon>
        <taxon>Fungi</taxon>
        <taxon>Dikarya</taxon>
        <taxon>Ascomycota</taxon>
        <taxon>Pezizomycotina</taxon>
        <taxon>Sordariomycetes</taxon>
        <taxon>Hypocreomycetidae</taxon>
        <taxon>Hypocreales</taxon>
        <taxon>Nectriaceae</taxon>
        <taxon>Fusarium</taxon>
        <taxon>Fusarium solani species complex</taxon>
    </lineage>
</organism>
<dbReference type="EMBL" id="NKCI01000227">
    <property type="protein sequence ID" value="RSL46954.1"/>
    <property type="molecule type" value="Genomic_DNA"/>
</dbReference>
<proteinExistence type="predicted"/>